<dbReference type="GeneID" id="94694688"/>
<reference evidence="2 3" key="1">
    <citation type="submission" date="2016-10" db="EMBL/GenBank/DDBJ databases">
        <authorList>
            <person name="de Groot N.N."/>
        </authorList>
    </citation>
    <scope>NUCLEOTIDE SEQUENCE [LARGE SCALE GENOMIC DNA]</scope>
    <source>
        <strain evidence="2 3">LMG 24775</strain>
    </source>
</reference>
<dbReference type="EMBL" id="FNPE01000012">
    <property type="protein sequence ID" value="SDZ11381.1"/>
    <property type="molecule type" value="Genomic_DNA"/>
</dbReference>
<feature type="domain" description="Knr4/Smi1-like" evidence="1">
    <location>
        <begin position="13"/>
        <end position="129"/>
    </location>
</feature>
<name>A0A1H3QE22_9BURK</name>
<dbReference type="Proteomes" id="UP000183417">
    <property type="component" value="Unassembled WGS sequence"/>
</dbReference>
<evidence type="ECO:0000313" key="2">
    <source>
        <dbReference type="EMBL" id="SDZ11381.1"/>
    </source>
</evidence>
<sequence>MNPMIDYETLSTQTGIALPPLLKEFLASGKTHYGPDWADTWRQRCLQDPPLFMSWQDFEWIDAEASREIIEGWLNPSAQNGRRFLPFAQSGAGDAWCLTPLDTHGVGVALVLHDDEASSLSHACFDDFVCAGFLQAFADLSDQLDEFSEPEALQLLRADVAQTTRFMTQELGGYLQDFCRRPLEIRPWRDGPRARVRQVASLISQDELAAELDRLPAVDLSFPVVARWEVCSSDEGSTQPGLVQEPAKIDWRTLAADPLQKMAAIRACQSEHGCSLGQAKAMVDQHLGGRVNAHA</sequence>
<gene>
    <name evidence="2" type="ORF">SAMN05421547_112105</name>
</gene>
<protein>
    <recommendedName>
        <fullName evidence="1">Knr4/Smi1-like domain-containing protein</fullName>
    </recommendedName>
</protein>
<evidence type="ECO:0000313" key="3">
    <source>
        <dbReference type="Proteomes" id="UP000183417"/>
    </source>
</evidence>
<dbReference type="InterPro" id="IPR018958">
    <property type="entry name" value="Knr4/Smi1-like_dom"/>
</dbReference>
<dbReference type="Pfam" id="PF09346">
    <property type="entry name" value="SMI1_KNR4"/>
    <property type="match status" value="1"/>
</dbReference>
<dbReference type="RefSeq" id="WP_143044607.1">
    <property type="nucleotide sequence ID" value="NZ_CP141274.1"/>
</dbReference>
<dbReference type="AlphaFoldDB" id="A0A1H3QE22"/>
<proteinExistence type="predicted"/>
<evidence type="ECO:0000259" key="1">
    <source>
        <dbReference type="Pfam" id="PF09346"/>
    </source>
</evidence>
<organism evidence="2 3">
    <name type="scientific">Delftia lacustris</name>
    <dbReference type="NCBI Taxonomy" id="558537"/>
    <lineage>
        <taxon>Bacteria</taxon>
        <taxon>Pseudomonadati</taxon>
        <taxon>Pseudomonadota</taxon>
        <taxon>Betaproteobacteria</taxon>
        <taxon>Burkholderiales</taxon>
        <taxon>Comamonadaceae</taxon>
        <taxon>Delftia</taxon>
    </lineage>
</organism>
<accession>A0A1H3QE22</accession>